<dbReference type="EMBL" id="BEYU01000077">
    <property type="protein sequence ID" value="GBG30497.1"/>
    <property type="molecule type" value="Genomic_DNA"/>
</dbReference>
<comment type="caution">
    <text evidence="4">The sequence shown here is derived from an EMBL/GenBank/DDBJ whole genome shotgun (WGS) entry which is preliminary data.</text>
</comment>
<dbReference type="GO" id="GO:0003735">
    <property type="term" value="F:structural constituent of ribosome"/>
    <property type="evidence" value="ECO:0007669"/>
    <property type="project" value="InterPro"/>
</dbReference>
<evidence type="ECO:0000256" key="1">
    <source>
        <dbReference type="ARBA" id="ARBA00005647"/>
    </source>
</evidence>
<dbReference type="AlphaFoldDB" id="A0A2R5GHX7"/>
<evidence type="ECO:0000313" key="4">
    <source>
        <dbReference type="EMBL" id="GBG30497.1"/>
    </source>
</evidence>
<dbReference type="InParanoid" id="A0A2R5GHX7"/>
<dbReference type="PANTHER" id="PTHR10792">
    <property type="entry name" value="60S RIBOSOMAL PROTEIN L24"/>
    <property type="match status" value="1"/>
</dbReference>
<dbReference type="SMART" id="SM00746">
    <property type="entry name" value="TRASH"/>
    <property type="match status" value="1"/>
</dbReference>
<dbReference type="OrthoDB" id="10262490at2759"/>
<organism evidence="4 5">
    <name type="scientific">Hondaea fermentalgiana</name>
    <dbReference type="NCBI Taxonomy" id="2315210"/>
    <lineage>
        <taxon>Eukaryota</taxon>
        <taxon>Sar</taxon>
        <taxon>Stramenopiles</taxon>
        <taxon>Bigyra</taxon>
        <taxon>Labyrinthulomycetes</taxon>
        <taxon>Thraustochytrida</taxon>
        <taxon>Thraustochytriidae</taxon>
        <taxon>Hondaea</taxon>
    </lineage>
</organism>
<dbReference type="Proteomes" id="UP000241890">
    <property type="component" value="Unassembled WGS sequence"/>
</dbReference>
<keyword evidence="4" id="KW-0689">Ribosomal protein</keyword>
<dbReference type="CDD" id="cd00472">
    <property type="entry name" value="Ribosomal_L24e_L24"/>
    <property type="match status" value="1"/>
</dbReference>
<name>A0A2R5GHX7_9STRA</name>
<evidence type="ECO:0000256" key="2">
    <source>
        <dbReference type="ARBA" id="ARBA00022517"/>
    </source>
</evidence>
<accession>A0A2R5GHX7</accession>
<dbReference type="GO" id="GO:0042273">
    <property type="term" value="P:ribosomal large subunit biogenesis"/>
    <property type="evidence" value="ECO:0007669"/>
    <property type="project" value="TreeGrafter"/>
</dbReference>
<keyword evidence="5" id="KW-1185">Reference proteome</keyword>
<dbReference type="InterPro" id="IPR038630">
    <property type="entry name" value="L24e/L24_sf"/>
</dbReference>
<dbReference type="InterPro" id="IPR011017">
    <property type="entry name" value="TRASH_dom"/>
</dbReference>
<keyword evidence="4" id="KW-0687">Ribonucleoprotein</keyword>
<dbReference type="InterPro" id="IPR000988">
    <property type="entry name" value="Ribosomal_eL24-rel_N"/>
</dbReference>
<keyword evidence="2" id="KW-0690">Ribosome biogenesis</keyword>
<feature type="domain" description="TRASH" evidence="3">
    <location>
        <begin position="7"/>
        <end position="45"/>
    </location>
</feature>
<evidence type="ECO:0000259" key="3">
    <source>
        <dbReference type="SMART" id="SM00746"/>
    </source>
</evidence>
<reference evidence="4 5" key="1">
    <citation type="submission" date="2017-12" db="EMBL/GenBank/DDBJ databases">
        <title>Sequencing, de novo assembly and annotation of complete genome of a new Thraustochytrid species, strain FCC1311.</title>
        <authorList>
            <person name="Sedici K."/>
            <person name="Godart F."/>
            <person name="Aiese Cigliano R."/>
            <person name="Sanseverino W."/>
            <person name="Barakat M."/>
            <person name="Ortet P."/>
            <person name="Marechal E."/>
            <person name="Cagnac O."/>
            <person name="Amato A."/>
        </authorList>
    </citation>
    <scope>NUCLEOTIDE SEQUENCE [LARGE SCALE GENOMIC DNA]</scope>
</reference>
<dbReference type="PANTHER" id="PTHR10792:SF8">
    <property type="entry name" value="RIBOSOME BIOGENESIS PROTEIN RLP24-RELATED"/>
    <property type="match status" value="1"/>
</dbReference>
<dbReference type="GO" id="GO:0005840">
    <property type="term" value="C:ribosome"/>
    <property type="evidence" value="ECO:0007669"/>
    <property type="project" value="UniProtKB-KW"/>
</dbReference>
<gene>
    <name evidence="4" type="ORF">FCC1311_067172</name>
</gene>
<dbReference type="InterPro" id="IPR056366">
    <property type="entry name" value="Ribosomal_eL24"/>
</dbReference>
<dbReference type="Gene3D" id="2.30.170.20">
    <property type="entry name" value="Ribosomal protein L24e"/>
    <property type="match status" value="1"/>
</dbReference>
<sequence>MVRIEHCFVCSGPVYPGHGITFVRNDSKVFKFCRSKCHKSFKLKRNPRKIKWTKSYRKSRGKEMAVDSTFDFEKRRNRPVKYDRDLMMQTLEAMKKVEKIRTAREERFYRRRMRDVKQLEKTRARNEIVRNIDLVAPAASKQRQTTNVVEKAQAKLDKAKSAAMDVQ</sequence>
<protein>
    <submittedName>
        <fullName evidence="4">60S ribosomal protein L24, putative</fullName>
    </submittedName>
</protein>
<evidence type="ECO:0000313" key="5">
    <source>
        <dbReference type="Proteomes" id="UP000241890"/>
    </source>
</evidence>
<proteinExistence type="inferred from homology"/>
<dbReference type="FunCoup" id="A0A2R5GHX7">
    <property type="interactions" value="435"/>
</dbReference>
<dbReference type="GO" id="GO:0005730">
    <property type="term" value="C:nucleolus"/>
    <property type="evidence" value="ECO:0007669"/>
    <property type="project" value="TreeGrafter"/>
</dbReference>
<dbReference type="FunFam" id="2.30.170.20:FF:000001">
    <property type="entry name" value="probable ribosome biogenesis protein RLP24"/>
    <property type="match status" value="1"/>
</dbReference>
<dbReference type="SUPFAM" id="SSF57716">
    <property type="entry name" value="Glucocorticoid receptor-like (DNA-binding domain)"/>
    <property type="match status" value="1"/>
</dbReference>
<comment type="similarity">
    <text evidence="1">Belongs to the eukaryotic ribosomal protein eL24 family.</text>
</comment>
<dbReference type="Pfam" id="PF01246">
    <property type="entry name" value="Ribosomal_L24e"/>
    <property type="match status" value="1"/>
</dbReference>